<comment type="similarity">
    <text evidence="2">Belongs to the MreD family.</text>
</comment>
<proteinExistence type="inferred from homology"/>
<keyword evidence="5" id="KW-0133">Cell shape</keyword>
<keyword evidence="7 8" id="KW-0472">Membrane</keyword>
<evidence type="ECO:0000256" key="5">
    <source>
        <dbReference type="ARBA" id="ARBA00022960"/>
    </source>
</evidence>
<evidence type="ECO:0000313" key="10">
    <source>
        <dbReference type="Proteomes" id="UP000242329"/>
    </source>
</evidence>
<dbReference type="GO" id="GO:0008360">
    <property type="term" value="P:regulation of cell shape"/>
    <property type="evidence" value="ECO:0007669"/>
    <property type="project" value="UniProtKB-KW"/>
</dbReference>
<organism evidence="9 10">
    <name type="scientific">Thermosyntropha lipolytica DSM 11003</name>
    <dbReference type="NCBI Taxonomy" id="1123382"/>
    <lineage>
        <taxon>Bacteria</taxon>
        <taxon>Bacillati</taxon>
        <taxon>Bacillota</taxon>
        <taxon>Clostridia</taxon>
        <taxon>Eubacteriales</taxon>
        <taxon>Syntrophomonadaceae</taxon>
        <taxon>Thermosyntropha</taxon>
    </lineage>
</organism>
<evidence type="ECO:0000256" key="1">
    <source>
        <dbReference type="ARBA" id="ARBA00004651"/>
    </source>
</evidence>
<sequence length="178" mass="20131">MRYFVLTLLPIMALFLQSTFFSFYSINGVIPDLVLIFAVFFALFNGPVRGAFYGYLCGLLEDLFLGRLIGVNALAKALTAYIIGRLQGTVFKENLMVGVLGVFLATVVNSFLVLILNLAWLNGAFLSLNILKMVAWQIVYNIFLAIPVYIWYYKAVHFGVLKQGEERINEIIQIRKKT</sequence>
<evidence type="ECO:0000256" key="7">
    <source>
        <dbReference type="ARBA" id="ARBA00023136"/>
    </source>
</evidence>
<dbReference type="EMBL" id="FQWY01000012">
    <property type="protein sequence ID" value="SHG78520.1"/>
    <property type="molecule type" value="Genomic_DNA"/>
</dbReference>
<keyword evidence="6 8" id="KW-1133">Transmembrane helix</keyword>
<feature type="transmembrane region" description="Helical" evidence="8">
    <location>
        <begin position="6"/>
        <end position="26"/>
    </location>
</feature>
<dbReference type="RefSeq" id="WP_073090837.1">
    <property type="nucleotide sequence ID" value="NZ_FQWY01000012.1"/>
</dbReference>
<dbReference type="InterPro" id="IPR007227">
    <property type="entry name" value="Cell_shape_determining_MreD"/>
</dbReference>
<evidence type="ECO:0000256" key="6">
    <source>
        <dbReference type="ARBA" id="ARBA00022989"/>
    </source>
</evidence>
<keyword evidence="3" id="KW-1003">Cell membrane</keyword>
<name>A0A1M5MMA7_9FIRM</name>
<dbReference type="Pfam" id="PF04093">
    <property type="entry name" value="MreD"/>
    <property type="match status" value="1"/>
</dbReference>
<reference evidence="10" key="1">
    <citation type="submission" date="2016-11" db="EMBL/GenBank/DDBJ databases">
        <authorList>
            <person name="Varghese N."/>
            <person name="Submissions S."/>
        </authorList>
    </citation>
    <scope>NUCLEOTIDE SEQUENCE [LARGE SCALE GENOMIC DNA]</scope>
    <source>
        <strain evidence="10">DSM 11003</strain>
    </source>
</reference>
<evidence type="ECO:0000256" key="2">
    <source>
        <dbReference type="ARBA" id="ARBA00007776"/>
    </source>
</evidence>
<accession>A0A1M5MMA7</accession>
<protein>
    <submittedName>
        <fullName evidence="9">Rod shape-determining protein MreD</fullName>
    </submittedName>
</protein>
<comment type="subcellular location">
    <subcellularLocation>
        <location evidence="1">Cell membrane</location>
        <topology evidence="1">Multi-pass membrane protein</topology>
    </subcellularLocation>
</comment>
<dbReference type="InterPro" id="IPR017225">
    <property type="entry name" value="Cell_shape_determin_MreD_prd"/>
</dbReference>
<dbReference type="PIRSF" id="PIRSF037497">
    <property type="entry name" value="MreD_Clostridium/Treponema_prd"/>
    <property type="match status" value="1"/>
</dbReference>
<dbReference type="Proteomes" id="UP000242329">
    <property type="component" value="Unassembled WGS sequence"/>
</dbReference>
<evidence type="ECO:0000256" key="4">
    <source>
        <dbReference type="ARBA" id="ARBA00022692"/>
    </source>
</evidence>
<dbReference type="OrthoDB" id="9796616at2"/>
<dbReference type="NCBIfam" id="TIGR03426">
    <property type="entry name" value="shape_MreD"/>
    <property type="match status" value="1"/>
</dbReference>
<keyword evidence="10" id="KW-1185">Reference proteome</keyword>
<dbReference type="AlphaFoldDB" id="A0A1M5MMA7"/>
<feature type="transmembrane region" description="Helical" evidence="8">
    <location>
        <begin position="33"/>
        <end position="52"/>
    </location>
</feature>
<dbReference type="GO" id="GO:0005886">
    <property type="term" value="C:plasma membrane"/>
    <property type="evidence" value="ECO:0007669"/>
    <property type="project" value="UniProtKB-SubCell"/>
</dbReference>
<gene>
    <name evidence="9" type="ORF">SAMN02745221_00967</name>
</gene>
<evidence type="ECO:0000313" key="9">
    <source>
        <dbReference type="EMBL" id="SHG78520.1"/>
    </source>
</evidence>
<evidence type="ECO:0000256" key="3">
    <source>
        <dbReference type="ARBA" id="ARBA00022475"/>
    </source>
</evidence>
<keyword evidence="4 8" id="KW-0812">Transmembrane</keyword>
<evidence type="ECO:0000256" key="8">
    <source>
        <dbReference type="SAM" id="Phobius"/>
    </source>
</evidence>
<feature type="transmembrane region" description="Helical" evidence="8">
    <location>
        <begin position="95"/>
        <end position="121"/>
    </location>
</feature>
<feature type="transmembrane region" description="Helical" evidence="8">
    <location>
        <begin position="64"/>
        <end position="83"/>
    </location>
</feature>
<feature type="transmembrane region" description="Helical" evidence="8">
    <location>
        <begin position="133"/>
        <end position="152"/>
    </location>
</feature>
<dbReference type="STRING" id="1123382.SAMN02745221_00967"/>